<dbReference type="Proteomes" id="UP000234661">
    <property type="component" value="Unassembled WGS sequence"/>
</dbReference>
<feature type="non-terminal residue" evidence="1">
    <location>
        <position position="1"/>
    </location>
</feature>
<gene>
    <name evidence="1" type="ORF">CWM85_38515</name>
</gene>
<proteinExistence type="predicted"/>
<dbReference type="Pfam" id="PF06674">
    <property type="entry name" value="DUF1176"/>
    <property type="match status" value="1"/>
</dbReference>
<comment type="caution">
    <text evidence="1">The sequence shown here is derived from an EMBL/GenBank/DDBJ whole genome shotgun (WGS) entry which is preliminary data.</text>
</comment>
<dbReference type="AlphaFoldDB" id="A0A2J4XYL9"/>
<evidence type="ECO:0000313" key="2">
    <source>
        <dbReference type="Proteomes" id="UP000234661"/>
    </source>
</evidence>
<feature type="non-terminal residue" evidence="1">
    <location>
        <position position="265"/>
    </location>
</feature>
<reference evidence="1 2" key="1">
    <citation type="submission" date="2017-11" db="EMBL/GenBank/DDBJ databases">
        <authorList>
            <person name="Han C.G."/>
        </authorList>
    </citation>
    <scope>NUCLEOTIDE SEQUENCE [LARGE SCALE GENOMIC DNA]</scope>
    <source>
        <strain evidence="1 2">A2</strain>
    </source>
</reference>
<sequence>AYNDGYATWVVDKAFMTQPQLVTTDASSYADGVLTFFNKGRGIADCISGEERVWDGKTFVQSLKYSTGDCREIAPGGAWMLPTFVSQVIPKQQKDADNNALKALYNAVLKEQKANPEPDLNNIAEQFPLSGNVSHFTLTYADDSLVSTTKPSADISDDEWQAFLQSDISADSENGKVSFTLVDLDGDGKRDLIIDSYVGGTGLFSYTGILKRSDDAFAAVNSDDSGNGDDFDAGVPGALYSLNGRGANQWSHWVRINGQVYALWY</sequence>
<protein>
    <submittedName>
        <fullName evidence="1">DUF1176 domain-containing protein</fullName>
    </submittedName>
</protein>
<organism evidence="1 2">
    <name type="scientific">Klebsiella michiganensis</name>
    <dbReference type="NCBI Taxonomy" id="1134687"/>
    <lineage>
        <taxon>Bacteria</taxon>
        <taxon>Pseudomonadati</taxon>
        <taxon>Pseudomonadota</taxon>
        <taxon>Gammaproteobacteria</taxon>
        <taxon>Enterobacterales</taxon>
        <taxon>Enterobacteriaceae</taxon>
        <taxon>Klebsiella/Raoultella group</taxon>
        <taxon>Klebsiella</taxon>
    </lineage>
</organism>
<reference evidence="1 2" key="2">
    <citation type="submission" date="2018-01" db="EMBL/GenBank/DDBJ databases">
        <title>Genomic study of Klebsiella pneumoniae.</title>
        <authorList>
            <person name="Yang Y."/>
            <person name="Bicalho R."/>
        </authorList>
    </citation>
    <scope>NUCLEOTIDE SEQUENCE [LARGE SCALE GENOMIC DNA]</scope>
    <source>
        <strain evidence="1 2">A2</strain>
    </source>
</reference>
<evidence type="ECO:0000313" key="1">
    <source>
        <dbReference type="EMBL" id="PLM43512.1"/>
    </source>
</evidence>
<dbReference type="InterPro" id="IPR009560">
    <property type="entry name" value="DUF1176"/>
</dbReference>
<dbReference type="EMBL" id="PIET01002290">
    <property type="protein sequence ID" value="PLM43512.1"/>
    <property type="molecule type" value="Genomic_DNA"/>
</dbReference>
<accession>A0A2J4XYL9</accession>
<name>A0A2J4XYL9_9ENTR</name>